<accession>A0A7J7KRF0</accession>
<dbReference type="Pfam" id="PF10545">
    <property type="entry name" value="MADF_DNA_bdg"/>
    <property type="match status" value="1"/>
</dbReference>
<comment type="caution">
    <text evidence="2">The sequence shown here is derived from an EMBL/GenBank/DDBJ whole genome shotgun (WGS) entry which is preliminary data.</text>
</comment>
<reference evidence="2" key="1">
    <citation type="submission" date="2020-06" db="EMBL/GenBank/DDBJ databases">
        <title>Draft genome of Bugula neritina, a colonial animal packing powerful symbionts and potential medicines.</title>
        <authorList>
            <person name="Rayko M."/>
        </authorList>
    </citation>
    <scope>NUCLEOTIDE SEQUENCE [LARGE SCALE GENOMIC DNA]</scope>
    <source>
        <strain evidence="2">Kwan_BN1</strain>
    </source>
</reference>
<dbReference type="EMBL" id="VXIV02000107">
    <property type="protein sequence ID" value="KAF6040727.1"/>
    <property type="molecule type" value="Genomic_DNA"/>
</dbReference>
<evidence type="ECO:0000259" key="1">
    <source>
        <dbReference type="Pfam" id="PF10545"/>
    </source>
</evidence>
<name>A0A7J7KRF0_BUGNE</name>
<feature type="domain" description="MADF" evidence="1">
    <location>
        <begin position="14"/>
        <end position="96"/>
    </location>
</feature>
<evidence type="ECO:0000313" key="3">
    <source>
        <dbReference type="Proteomes" id="UP000593567"/>
    </source>
</evidence>
<dbReference type="InterPro" id="IPR006578">
    <property type="entry name" value="MADF-dom"/>
</dbReference>
<proteinExistence type="predicted"/>
<dbReference type="Proteomes" id="UP000593567">
    <property type="component" value="Unassembled WGS sequence"/>
</dbReference>
<gene>
    <name evidence="2" type="ORF">EB796_000962</name>
</gene>
<sequence length="130" mass="15014">MATQKINENYVINFIAEIESRPNIWNYKIKGSYKTKNKELAEVAKAFNVSSNQKWQNLRDYFKEILKRQKNSTPSSGASPQEVLEPTSVYWKNTKFLLFVETQICEESHSSLDETIALRSTSSINGDEQE</sequence>
<dbReference type="AlphaFoldDB" id="A0A7J7KRF0"/>
<organism evidence="2 3">
    <name type="scientific">Bugula neritina</name>
    <name type="common">Brown bryozoan</name>
    <name type="synonym">Sertularia neritina</name>
    <dbReference type="NCBI Taxonomy" id="10212"/>
    <lineage>
        <taxon>Eukaryota</taxon>
        <taxon>Metazoa</taxon>
        <taxon>Spiralia</taxon>
        <taxon>Lophotrochozoa</taxon>
        <taxon>Bryozoa</taxon>
        <taxon>Gymnolaemata</taxon>
        <taxon>Cheilostomatida</taxon>
        <taxon>Flustrina</taxon>
        <taxon>Buguloidea</taxon>
        <taxon>Bugulidae</taxon>
        <taxon>Bugula</taxon>
    </lineage>
</organism>
<keyword evidence="3" id="KW-1185">Reference proteome</keyword>
<protein>
    <recommendedName>
        <fullName evidence="1">MADF domain-containing protein</fullName>
    </recommendedName>
</protein>
<evidence type="ECO:0000313" key="2">
    <source>
        <dbReference type="EMBL" id="KAF6040727.1"/>
    </source>
</evidence>